<accession>F8NQU7</accession>
<evidence type="ECO:0000256" key="1">
    <source>
        <dbReference type="SAM" id="MobiDB-lite"/>
    </source>
</evidence>
<reference evidence="2" key="1">
    <citation type="submission" date="2011-04" db="EMBL/GenBank/DDBJ databases">
        <title>Evolution of plant cell wall degrading machinery underlies the functional diversity of forest fungi.</title>
        <authorList>
            <consortium name="US DOE Joint Genome Institute (JGI-PGF)"/>
            <person name="Eastwood D.C."/>
            <person name="Floudas D."/>
            <person name="Binder M."/>
            <person name="Majcherczyk A."/>
            <person name="Schneider P."/>
            <person name="Aerts A."/>
            <person name="Asiegbu F.O."/>
            <person name="Baker S.E."/>
            <person name="Barry K."/>
            <person name="Bendiksby M."/>
            <person name="Blumentritt M."/>
            <person name="Coutinho P.M."/>
            <person name="Cullen D."/>
            <person name="Cullen D."/>
            <person name="Gathman A."/>
            <person name="Goodell B."/>
            <person name="Henrissat B."/>
            <person name="Ihrmark K."/>
            <person name="Kauserud H."/>
            <person name="Kohler A."/>
            <person name="LaButti K."/>
            <person name="Lapidus A."/>
            <person name="Lavin J.L."/>
            <person name="Lee Y.-H."/>
            <person name="Lindquist E."/>
            <person name="Lilly W."/>
            <person name="Lucas S."/>
            <person name="Morin E."/>
            <person name="Murat C."/>
            <person name="Oguiza J.A."/>
            <person name="Park J."/>
            <person name="Pisabarro A.G."/>
            <person name="Riley R."/>
            <person name="Rosling A."/>
            <person name="Salamov A."/>
            <person name="Schmidt O."/>
            <person name="Schmutz J."/>
            <person name="Skrede I."/>
            <person name="Stenlid J."/>
            <person name="Wiebenga A."/>
            <person name="Xie X."/>
            <person name="Kues U."/>
            <person name="Hibbett D.S."/>
            <person name="Hoffmeister D."/>
            <person name="Hogberg N."/>
            <person name="Martin F."/>
            <person name="Grigoriev I.V."/>
            <person name="Watkinson S.C."/>
        </authorList>
    </citation>
    <scope>NUCLEOTIDE SEQUENCE</scope>
    <source>
        <strain evidence="2">S7.9</strain>
    </source>
</reference>
<organism>
    <name type="scientific">Serpula lacrymans var. lacrymans (strain S7.9)</name>
    <name type="common">Dry rot fungus</name>
    <dbReference type="NCBI Taxonomy" id="578457"/>
    <lineage>
        <taxon>Eukaryota</taxon>
        <taxon>Fungi</taxon>
        <taxon>Dikarya</taxon>
        <taxon>Basidiomycota</taxon>
        <taxon>Agaricomycotina</taxon>
        <taxon>Agaricomycetes</taxon>
        <taxon>Agaricomycetidae</taxon>
        <taxon>Boletales</taxon>
        <taxon>Coniophorineae</taxon>
        <taxon>Serpulaceae</taxon>
        <taxon>Serpula</taxon>
    </lineage>
</organism>
<dbReference type="HOGENOM" id="CLU_2892243_0_0_1"/>
<protein>
    <submittedName>
        <fullName evidence="2">Uncharacterized protein</fullName>
    </submittedName>
</protein>
<dbReference type="OrthoDB" id="189968at2759"/>
<evidence type="ECO:0000313" key="2">
    <source>
        <dbReference type="EMBL" id="EGO26650.1"/>
    </source>
</evidence>
<dbReference type="AlphaFoldDB" id="F8NQU7"/>
<dbReference type="KEGG" id="sla:SERLADRAFT_385563"/>
<dbReference type="RefSeq" id="XP_007316823.1">
    <property type="nucleotide sequence ID" value="XM_007316761.1"/>
</dbReference>
<dbReference type="InterPro" id="IPR015943">
    <property type="entry name" value="WD40/YVTN_repeat-like_dom_sf"/>
</dbReference>
<sequence>MPPKGTLESSSWAVPKDDSDLSENVPVRKGSDPIVLIVGVGQEPRLGRWLVLKGDGIVNHTQV</sequence>
<dbReference type="Gene3D" id="2.130.10.10">
    <property type="entry name" value="YVTN repeat-like/Quinoprotein amine dehydrogenase"/>
    <property type="match status" value="1"/>
</dbReference>
<dbReference type="GeneID" id="18811157"/>
<dbReference type="EMBL" id="GL945432">
    <property type="protein sequence ID" value="EGO26650.1"/>
    <property type="molecule type" value="Genomic_DNA"/>
</dbReference>
<gene>
    <name evidence="2" type="ORF">SERLADRAFT_385563</name>
</gene>
<feature type="non-terminal residue" evidence="2">
    <location>
        <position position="63"/>
    </location>
</feature>
<proteinExistence type="predicted"/>
<dbReference type="Proteomes" id="UP000008064">
    <property type="component" value="Unassembled WGS sequence"/>
</dbReference>
<name>F8NQU7_SERL9</name>
<feature type="region of interest" description="Disordered" evidence="1">
    <location>
        <begin position="1"/>
        <end position="26"/>
    </location>
</feature>